<feature type="chain" id="PRO_5047469823" evidence="1">
    <location>
        <begin position="18"/>
        <end position="193"/>
    </location>
</feature>
<dbReference type="EMBL" id="LR026964">
    <property type="protein sequence ID" value="VBB73788.1"/>
    <property type="molecule type" value="Genomic_DNA"/>
</dbReference>
<sequence length="193" mass="21488">MRLSTLLLTSLTGLAKANFDLYLGHQVFGVDGGAHLFHGWYIFDNDPSINDVFAYGPYLSQDDVSGSTTGVRCAGSGCYGGAATDINVLEMHFSNNPLYHWSKSPFPSSFSPFTSSRKPWLTISPPPPPPQNAIYKDRGHPYKMYGLDGRIYGECILFPGVNFHHLRFVETRSGVRKFRCLTQFTAAQIRDGR</sequence>
<reference evidence="2" key="1">
    <citation type="submission" date="2018-02" db="EMBL/GenBank/DDBJ databases">
        <authorList>
            <person name="Silar P."/>
        </authorList>
    </citation>
    <scope>NUCLEOTIDE SEQUENCE [LARGE SCALE GENOMIC DNA]</scope>
    <source>
        <strain evidence="2">T</strain>
    </source>
</reference>
<evidence type="ECO:0000313" key="3">
    <source>
        <dbReference type="Proteomes" id="UP000280685"/>
    </source>
</evidence>
<proteinExistence type="predicted"/>
<gene>
    <name evidence="2" type="ORF">PODCO_121513</name>
</gene>
<keyword evidence="3" id="KW-1185">Reference proteome</keyword>
<dbReference type="Proteomes" id="UP000280685">
    <property type="component" value="Chromosome 1"/>
</dbReference>
<protein>
    <submittedName>
        <fullName evidence="2">Uncharacterized protein</fullName>
    </submittedName>
</protein>
<name>A0ABY6S0F9_PODCO</name>
<feature type="signal peptide" evidence="1">
    <location>
        <begin position="1"/>
        <end position="17"/>
    </location>
</feature>
<accession>A0ABY6S0F9</accession>
<organism evidence="2 3">
    <name type="scientific">Podospora comata</name>
    <dbReference type="NCBI Taxonomy" id="48703"/>
    <lineage>
        <taxon>Eukaryota</taxon>
        <taxon>Fungi</taxon>
        <taxon>Dikarya</taxon>
        <taxon>Ascomycota</taxon>
        <taxon>Pezizomycotina</taxon>
        <taxon>Sordariomycetes</taxon>
        <taxon>Sordariomycetidae</taxon>
        <taxon>Sordariales</taxon>
        <taxon>Podosporaceae</taxon>
        <taxon>Podospora</taxon>
    </lineage>
</organism>
<evidence type="ECO:0000256" key="1">
    <source>
        <dbReference type="SAM" id="SignalP"/>
    </source>
</evidence>
<evidence type="ECO:0000313" key="2">
    <source>
        <dbReference type="EMBL" id="VBB73788.1"/>
    </source>
</evidence>
<keyword evidence="1" id="KW-0732">Signal</keyword>